<keyword evidence="2" id="KW-0067">ATP-binding</keyword>
<dbReference type="NCBIfam" id="TIGR03817">
    <property type="entry name" value="DECH_helic"/>
    <property type="match status" value="1"/>
</dbReference>
<proteinExistence type="predicted"/>
<feature type="domain" description="Helicase ATP-binding" evidence="3">
    <location>
        <begin position="78"/>
        <end position="260"/>
    </location>
</feature>
<evidence type="ECO:0000256" key="2">
    <source>
        <dbReference type="ARBA" id="ARBA00022840"/>
    </source>
</evidence>
<dbReference type="Pfam" id="PF00270">
    <property type="entry name" value="DEAD"/>
    <property type="match status" value="1"/>
</dbReference>
<dbReference type="PANTHER" id="PTHR47957:SF3">
    <property type="entry name" value="ATP-DEPENDENT HELICASE HRQ1"/>
    <property type="match status" value="1"/>
</dbReference>
<dbReference type="InterPro" id="IPR001650">
    <property type="entry name" value="Helicase_C-like"/>
</dbReference>
<dbReference type="GO" id="GO:0003676">
    <property type="term" value="F:nucleic acid binding"/>
    <property type="evidence" value="ECO:0007669"/>
    <property type="project" value="InterPro"/>
</dbReference>
<name>A0A1A9GI66_9ACTN</name>
<dbReference type="GO" id="GO:0043138">
    <property type="term" value="F:3'-5' DNA helicase activity"/>
    <property type="evidence" value="ECO:0007669"/>
    <property type="project" value="TreeGrafter"/>
</dbReference>
<dbReference type="InterPro" id="IPR055227">
    <property type="entry name" value="HRQ1_WHD"/>
</dbReference>
<dbReference type="CDD" id="cd18797">
    <property type="entry name" value="SF2_C_Hrq"/>
    <property type="match status" value="1"/>
</dbReference>
<dbReference type="GO" id="GO:0036297">
    <property type="term" value="P:interstrand cross-link repair"/>
    <property type="evidence" value="ECO:0007669"/>
    <property type="project" value="TreeGrafter"/>
</dbReference>
<dbReference type="InterPro" id="IPR011545">
    <property type="entry name" value="DEAD/DEAH_box_helicase_dom"/>
</dbReference>
<evidence type="ECO:0000313" key="5">
    <source>
        <dbReference type="EMBL" id="ANH38007.1"/>
    </source>
</evidence>
<dbReference type="GO" id="GO:0006289">
    <property type="term" value="P:nucleotide-excision repair"/>
    <property type="evidence" value="ECO:0007669"/>
    <property type="project" value="TreeGrafter"/>
</dbReference>
<dbReference type="Pfam" id="PF22982">
    <property type="entry name" value="WHD_HRQ1"/>
    <property type="match status" value="1"/>
</dbReference>
<evidence type="ECO:0000256" key="1">
    <source>
        <dbReference type="ARBA" id="ARBA00022741"/>
    </source>
</evidence>
<protein>
    <submittedName>
        <fullName evidence="5">Ski2-like helicase</fullName>
    </submittedName>
</protein>
<dbReference type="PROSITE" id="PS51194">
    <property type="entry name" value="HELICASE_CTER"/>
    <property type="match status" value="1"/>
</dbReference>
<dbReference type="KEGG" id="ndk:I601_1574"/>
<evidence type="ECO:0000259" key="3">
    <source>
        <dbReference type="PROSITE" id="PS51192"/>
    </source>
</evidence>
<dbReference type="Gene3D" id="3.40.50.300">
    <property type="entry name" value="P-loop containing nucleotide triphosphate hydrolases"/>
    <property type="match status" value="2"/>
</dbReference>
<keyword evidence="1" id="KW-0547">Nucleotide-binding</keyword>
<dbReference type="CDD" id="cd17923">
    <property type="entry name" value="DEXHc_Hrq1-like"/>
    <property type="match status" value="1"/>
</dbReference>
<dbReference type="Proteomes" id="UP000077868">
    <property type="component" value="Chromosome"/>
</dbReference>
<dbReference type="SMART" id="SM00487">
    <property type="entry name" value="DEXDc"/>
    <property type="match status" value="1"/>
</dbReference>
<dbReference type="SMART" id="SM00490">
    <property type="entry name" value="HELICc"/>
    <property type="match status" value="1"/>
</dbReference>
<dbReference type="Pfam" id="PF00271">
    <property type="entry name" value="Helicase_C"/>
    <property type="match status" value="1"/>
</dbReference>
<keyword evidence="5" id="KW-0347">Helicase</keyword>
<gene>
    <name evidence="5" type="ORF">I601_1574</name>
</gene>
<evidence type="ECO:0000313" key="6">
    <source>
        <dbReference type="Proteomes" id="UP000077868"/>
    </source>
</evidence>
<dbReference type="PANTHER" id="PTHR47957">
    <property type="entry name" value="ATP-DEPENDENT HELICASE HRQ1"/>
    <property type="match status" value="1"/>
</dbReference>
<feature type="domain" description="Helicase C-terminal" evidence="4">
    <location>
        <begin position="301"/>
        <end position="453"/>
    </location>
</feature>
<dbReference type="EMBL" id="CP015079">
    <property type="protein sequence ID" value="ANH38007.1"/>
    <property type="molecule type" value="Genomic_DNA"/>
</dbReference>
<dbReference type="OrthoDB" id="143059at2"/>
<dbReference type="InterPro" id="IPR022307">
    <property type="entry name" value="Helicase_put_actinobac"/>
</dbReference>
<dbReference type="InterPro" id="IPR014001">
    <property type="entry name" value="Helicase_ATP-bd"/>
</dbReference>
<organism evidence="5 6">
    <name type="scientific">Nocardioides dokdonensis FR1436</name>
    <dbReference type="NCBI Taxonomy" id="1300347"/>
    <lineage>
        <taxon>Bacteria</taxon>
        <taxon>Bacillati</taxon>
        <taxon>Actinomycetota</taxon>
        <taxon>Actinomycetes</taxon>
        <taxon>Propionibacteriales</taxon>
        <taxon>Nocardioidaceae</taxon>
        <taxon>Nocardioides</taxon>
    </lineage>
</organism>
<accession>A0A1A9GI66</accession>
<evidence type="ECO:0000259" key="4">
    <source>
        <dbReference type="PROSITE" id="PS51194"/>
    </source>
</evidence>
<dbReference type="PROSITE" id="PS51192">
    <property type="entry name" value="HELICASE_ATP_BIND_1"/>
    <property type="match status" value="1"/>
</dbReference>
<dbReference type="Pfam" id="PF09369">
    <property type="entry name" value="MZB"/>
    <property type="match status" value="1"/>
</dbReference>
<dbReference type="GO" id="GO:0005524">
    <property type="term" value="F:ATP binding"/>
    <property type="evidence" value="ECO:0007669"/>
    <property type="project" value="UniProtKB-KW"/>
</dbReference>
<dbReference type="PATRIC" id="fig|1300347.3.peg.1574"/>
<reference evidence="5 6" key="1">
    <citation type="submission" date="2016-03" db="EMBL/GenBank/DDBJ databases">
        <title>Complete genome sequence of a soil Actinobacterium, Nocardioides dokdonensis FR1436.</title>
        <authorList>
            <person name="Kwon S.-K."/>
            <person name="Kim K."/>
            <person name="Kim J.F."/>
        </authorList>
    </citation>
    <scope>NUCLEOTIDE SEQUENCE [LARGE SCALE GENOMIC DNA]</scope>
    <source>
        <strain evidence="5 6">FR1436</strain>
    </source>
</reference>
<keyword evidence="5" id="KW-0378">Hydrolase</keyword>
<dbReference type="SUPFAM" id="SSF52540">
    <property type="entry name" value="P-loop containing nucleoside triphosphate hydrolases"/>
    <property type="match status" value="1"/>
</dbReference>
<dbReference type="STRING" id="1300347.I601_1574"/>
<dbReference type="RefSeq" id="WP_068107964.1">
    <property type="nucleotide sequence ID" value="NZ_CP015079.1"/>
</dbReference>
<dbReference type="InterPro" id="IPR027417">
    <property type="entry name" value="P-loop_NTPase"/>
</dbReference>
<keyword evidence="6" id="KW-1185">Reference proteome</keyword>
<dbReference type="InterPro" id="IPR018973">
    <property type="entry name" value="MZB"/>
</dbReference>
<sequence length="792" mass="84379">MPPPPSARHPTPVGGSVAGVVERLAALPAREGRLTHLERLAPRPGRPAAWPAWSDPEVVAAFGRRGVERPWEHQVEAAEAAYGGRHVVVSTGTASGKSLAFQLPALTTLLGARGRRGQRGASALYLAPTKALAQDQLASLRALEVGLRVTTHDGDSGRDQRDWARDHAEYVLTNPDMLHHSLLPGHEHWHRFLGALRYVVVDECHHYRGVFGAHVAQVLRRLRRVCALHGASPTFVLASATVAEPATAAGQLTGLPVHAVTEDASPRGAVTLGLWEPPLTSYAGENGAPVRRAASSETADLLTDLVVEGVRTLAFVRSRRGAEQVALTAAAQLGEVDPSLPARVASYRGGYLPEERRAIEQQLRSGELLGLAATNALELGIDVSGLDAVLMAGFPGTRAALWQQVGRAGRGARDAAAVLVARDDPLDTYLVHHPEAIFGRPVEATVFDESNPYVLGPHLCAAAQEQALTEPDLALFGPTSRAVLDQLVAAGLLRRRPQGWFWTDRRRASDLADLRSAGGRPVQLVEATTGRVVGTVDAASAHGTAHPGAVYLHRGETYLVESLDLEEAVAVIERADPDYSTSAREITDITVLGEREHTAWSRCRLSLGEVAVSHQVVSFLRRRQPGGEVVGEEPLDLPERSLRTTAVWWSVPDEVLEDSGLDPGDLPGAAHAAEHCSIGLLPLFATCDRWDIGGVSTARHPDTGVLTVFVHDGHPGGAGFAERGYRTAREWLGATREAIVSCECESGCPSCIQSPKCGNQNNPLDKAGAARLLEVLLEEAASDGHGAGPARA</sequence>
<dbReference type="AlphaFoldDB" id="A0A1A9GI66"/>